<organism evidence="2">
    <name type="scientific">bioreactor metagenome</name>
    <dbReference type="NCBI Taxonomy" id="1076179"/>
    <lineage>
        <taxon>unclassified sequences</taxon>
        <taxon>metagenomes</taxon>
        <taxon>ecological metagenomes</taxon>
    </lineage>
</organism>
<accession>A0A645GER9</accession>
<name>A0A645GER9_9ZZZZ</name>
<proteinExistence type="predicted"/>
<dbReference type="AlphaFoldDB" id="A0A645GER9"/>
<feature type="transmembrane region" description="Helical" evidence="1">
    <location>
        <begin position="6"/>
        <end position="23"/>
    </location>
</feature>
<sequence length="95" mass="10139">MLVSYLFIHTAVFVPNFAAVFIMRSISLIPDMEGSATIKTISTPLSDAMTGQPIPGEPSMMAMSLLACSVNWRLTAVTSLPEAPLPILSVAVEKT</sequence>
<keyword evidence="1" id="KW-1133">Transmembrane helix</keyword>
<evidence type="ECO:0000313" key="2">
    <source>
        <dbReference type="EMBL" id="MPN24646.1"/>
    </source>
</evidence>
<protein>
    <submittedName>
        <fullName evidence="2">Uncharacterized protein</fullName>
    </submittedName>
</protein>
<gene>
    <name evidence="2" type="ORF">SDC9_172048</name>
</gene>
<keyword evidence="1" id="KW-0812">Transmembrane</keyword>
<dbReference type="EMBL" id="VSSQ01073563">
    <property type="protein sequence ID" value="MPN24646.1"/>
    <property type="molecule type" value="Genomic_DNA"/>
</dbReference>
<evidence type="ECO:0000256" key="1">
    <source>
        <dbReference type="SAM" id="Phobius"/>
    </source>
</evidence>
<reference evidence="2" key="1">
    <citation type="submission" date="2019-08" db="EMBL/GenBank/DDBJ databases">
        <authorList>
            <person name="Kucharzyk K."/>
            <person name="Murdoch R.W."/>
            <person name="Higgins S."/>
            <person name="Loffler F."/>
        </authorList>
    </citation>
    <scope>NUCLEOTIDE SEQUENCE</scope>
</reference>
<comment type="caution">
    <text evidence="2">The sequence shown here is derived from an EMBL/GenBank/DDBJ whole genome shotgun (WGS) entry which is preliminary data.</text>
</comment>
<keyword evidence="1" id="KW-0472">Membrane</keyword>